<comment type="caution">
    <text evidence="1">The sequence shown here is derived from an EMBL/GenBank/DDBJ whole genome shotgun (WGS) entry which is preliminary data.</text>
</comment>
<reference evidence="1" key="1">
    <citation type="submission" date="2023-03" db="EMBL/GenBank/DDBJ databases">
        <title>Massive genome expansion in bonnet fungi (Mycena s.s.) driven by repeated elements and novel gene families across ecological guilds.</title>
        <authorList>
            <consortium name="Lawrence Berkeley National Laboratory"/>
            <person name="Harder C.B."/>
            <person name="Miyauchi S."/>
            <person name="Viragh M."/>
            <person name="Kuo A."/>
            <person name="Thoen E."/>
            <person name="Andreopoulos B."/>
            <person name="Lu D."/>
            <person name="Skrede I."/>
            <person name="Drula E."/>
            <person name="Henrissat B."/>
            <person name="Morin E."/>
            <person name="Kohler A."/>
            <person name="Barry K."/>
            <person name="LaButti K."/>
            <person name="Morin E."/>
            <person name="Salamov A."/>
            <person name="Lipzen A."/>
            <person name="Mereny Z."/>
            <person name="Hegedus B."/>
            <person name="Baldrian P."/>
            <person name="Stursova M."/>
            <person name="Weitz H."/>
            <person name="Taylor A."/>
            <person name="Grigoriev I.V."/>
            <person name="Nagy L.G."/>
            <person name="Martin F."/>
            <person name="Kauserud H."/>
        </authorList>
    </citation>
    <scope>NUCLEOTIDE SEQUENCE</scope>
    <source>
        <strain evidence="1">CBHHK067</strain>
    </source>
</reference>
<protein>
    <submittedName>
        <fullName evidence="1">Uncharacterized protein</fullName>
    </submittedName>
</protein>
<gene>
    <name evidence="1" type="ORF">B0H17DRAFT_1210804</name>
</gene>
<dbReference type="EMBL" id="JARKIE010000212">
    <property type="protein sequence ID" value="KAJ7665801.1"/>
    <property type="molecule type" value="Genomic_DNA"/>
</dbReference>
<dbReference type="Proteomes" id="UP001221757">
    <property type="component" value="Unassembled WGS sequence"/>
</dbReference>
<sequence length="129" mass="13730">MDDSWRVTALAAPNSATSPTSPTLLLRLPASSPPRHPTFFLFLSPTRSEATIAHTAVFPFPGTDRAEGERVVSVTIDGVVRVFFIRGHDPANRTGLLMAAPMQSMCHPDAVLTSLGGQSGIFGPADSER</sequence>
<keyword evidence="2" id="KW-1185">Reference proteome</keyword>
<dbReference type="AlphaFoldDB" id="A0AAD7G8F8"/>
<evidence type="ECO:0000313" key="2">
    <source>
        <dbReference type="Proteomes" id="UP001221757"/>
    </source>
</evidence>
<organism evidence="1 2">
    <name type="scientific">Mycena rosella</name>
    <name type="common">Pink bonnet</name>
    <name type="synonym">Agaricus rosellus</name>
    <dbReference type="NCBI Taxonomy" id="1033263"/>
    <lineage>
        <taxon>Eukaryota</taxon>
        <taxon>Fungi</taxon>
        <taxon>Dikarya</taxon>
        <taxon>Basidiomycota</taxon>
        <taxon>Agaricomycotina</taxon>
        <taxon>Agaricomycetes</taxon>
        <taxon>Agaricomycetidae</taxon>
        <taxon>Agaricales</taxon>
        <taxon>Marasmiineae</taxon>
        <taxon>Mycenaceae</taxon>
        <taxon>Mycena</taxon>
    </lineage>
</organism>
<evidence type="ECO:0000313" key="1">
    <source>
        <dbReference type="EMBL" id="KAJ7665801.1"/>
    </source>
</evidence>
<name>A0AAD7G8F8_MYCRO</name>
<accession>A0AAD7G8F8</accession>
<proteinExistence type="predicted"/>